<proteinExistence type="predicted"/>
<name>A0ACC2TXD5_9FUNG</name>
<sequence length="515" mass="57893">MNEEFKDMTFYKAPPAKPRAPIPPAPKREPKPPSICFIDNPKSLPTDLRKYERPRQYYEQVKLLPKLPYKPPVLLPVKRTDLRLKAKIYALRGTQRDSPGTERHVMQVIGTKIKKIATLPRPLQLKRKKVAEYADLVDPDEDTKPGALTSAELKKIAPDGGAASNKRFQFKKKTRQIFEHDAKAREQRQREANPWVLESDIGSATPKEELRGTVEGGSTARYVALVHSKQGGFTVRPLKRIYNFQPRPTYHIPTAEETEALLNAKKKVNMDKWFALTKNKAGSKDDDAYADDSRFTTVEKDDDDEEGRGGGGADDIEDLDFDEDFQDDEEMGLDSVYEDTKENEDRLKQKQKRLNPTSESTDEDEPQNKKTDSSVKKLKRMVKTEGAIDSDSDSDSEPDAPVKKMELPVETKPKPKLPKPVVKPAATSQPEKQSQAAAVPKPQSSTDAHSHLTPQFVAMTVKKNPGITMKDLIKKLGLNTLKISPEKKKSVIGMLNSVLLKPKPGEPLQLHSDYL</sequence>
<comment type="caution">
    <text evidence="1">The sequence shown here is derived from an EMBL/GenBank/DDBJ whole genome shotgun (WGS) entry which is preliminary data.</text>
</comment>
<keyword evidence="2" id="KW-1185">Reference proteome</keyword>
<reference evidence="1" key="1">
    <citation type="submission" date="2022-04" db="EMBL/GenBank/DDBJ databases">
        <title>Genome of the entomopathogenic fungus Entomophthora muscae.</title>
        <authorList>
            <person name="Elya C."/>
            <person name="Lovett B.R."/>
            <person name="Lee E."/>
            <person name="Macias A.M."/>
            <person name="Hajek A.E."/>
            <person name="De Bivort B.L."/>
            <person name="Kasson M.T."/>
            <person name="De Fine Licht H.H."/>
            <person name="Stajich J.E."/>
        </authorList>
    </citation>
    <scope>NUCLEOTIDE SEQUENCE</scope>
    <source>
        <strain evidence="1">Berkeley</strain>
    </source>
</reference>
<gene>
    <name evidence="1" type="primary">TFG1_4</name>
    <name evidence="1" type="ORF">DSO57_1036550</name>
</gene>
<protein>
    <submittedName>
        <fullName evidence="1">Transcription factor IIF subunit tfg1</fullName>
    </submittedName>
</protein>
<accession>A0ACC2TXD5</accession>
<dbReference type="Proteomes" id="UP001165960">
    <property type="component" value="Unassembled WGS sequence"/>
</dbReference>
<dbReference type="EMBL" id="QTSX02001775">
    <property type="protein sequence ID" value="KAJ9079324.1"/>
    <property type="molecule type" value="Genomic_DNA"/>
</dbReference>
<evidence type="ECO:0000313" key="1">
    <source>
        <dbReference type="EMBL" id="KAJ9079324.1"/>
    </source>
</evidence>
<evidence type="ECO:0000313" key="2">
    <source>
        <dbReference type="Proteomes" id="UP001165960"/>
    </source>
</evidence>
<organism evidence="1 2">
    <name type="scientific">Entomophthora muscae</name>
    <dbReference type="NCBI Taxonomy" id="34485"/>
    <lineage>
        <taxon>Eukaryota</taxon>
        <taxon>Fungi</taxon>
        <taxon>Fungi incertae sedis</taxon>
        <taxon>Zoopagomycota</taxon>
        <taxon>Entomophthoromycotina</taxon>
        <taxon>Entomophthoromycetes</taxon>
        <taxon>Entomophthorales</taxon>
        <taxon>Entomophthoraceae</taxon>
        <taxon>Entomophthora</taxon>
    </lineage>
</organism>